<sequence length="76" mass="7818">MSDVASSAVEFGWGLATADELAVQAAAASADIVSNSSKQVAALGDTTASYWQDIRGEQGSPTKETILSPSWLIASE</sequence>
<evidence type="ECO:0000313" key="1">
    <source>
        <dbReference type="EMBL" id="GGB20241.1"/>
    </source>
</evidence>
<protein>
    <submittedName>
        <fullName evidence="1">Uncharacterized protein</fullName>
    </submittedName>
</protein>
<dbReference type="EMBL" id="BMDY01000034">
    <property type="protein sequence ID" value="GGB20241.1"/>
    <property type="molecule type" value="Genomic_DNA"/>
</dbReference>
<evidence type="ECO:0000313" key="2">
    <source>
        <dbReference type="Proteomes" id="UP000651977"/>
    </source>
</evidence>
<gene>
    <name evidence="1" type="ORF">GCM10007414_37060</name>
</gene>
<keyword evidence="2" id="KW-1185">Reference proteome</keyword>
<reference evidence="2" key="1">
    <citation type="journal article" date="2019" name="Int. J. Syst. Evol. Microbiol.">
        <title>The Global Catalogue of Microorganisms (GCM) 10K type strain sequencing project: providing services to taxonomists for standard genome sequencing and annotation.</title>
        <authorList>
            <consortium name="The Broad Institute Genomics Platform"/>
            <consortium name="The Broad Institute Genome Sequencing Center for Infectious Disease"/>
            <person name="Wu L."/>
            <person name="Ma J."/>
        </authorList>
    </citation>
    <scope>NUCLEOTIDE SEQUENCE [LARGE SCALE GENOMIC DNA]</scope>
    <source>
        <strain evidence="2">CGMCC 1.10131</strain>
    </source>
</reference>
<dbReference type="RefSeq" id="WP_055733681.1">
    <property type="nucleotide sequence ID" value="NZ_BMDY01000034.1"/>
</dbReference>
<comment type="caution">
    <text evidence="1">The sequence shown here is derived from an EMBL/GenBank/DDBJ whole genome shotgun (WGS) entry which is preliminary data.</text>
</comment>
<name>A0ABQ1I7A0_9ALTE</name>
<proteinExistence type="predicted"/>
<accession>A0ABQ1I7A0</accession>
<dbReference type="Proteomes" id="UP000651977">
    <property type="component" value="Unassembled WGS sequence"/>
</dbReference>
<organism evidence="1 2">
    <name type="scientific">Agarivorans gilvus</name>
    <dbReference type="NCBI Taxonomy" id="680279"/>
    <lineage>
        <taxon>Bacteria</taxon>
        <taxon>Pseudomonadati</taxon>
        <taxon>Pseudomonadota</taxon>
        <taxon>Gammaproteobacteria</taxon>
        <taxon>Alteromonadales</taxon>
        <taxon>Alteromonadaceae</taxon>
        <taxon>Agarivorans</taxon>
    </lineage>
</organism>